<feature type="domain" description="PLD phosphodiesterase" evidence="8">
    <location>
        <begin position="113"/>
        <end position="143"/>
    </location>
</feature>
<dbReference type="OrthoDB" id="9814088at2"/>
<dbReference type="Pfam" id="PF13091">
    <property type="entry name" value="PLDc_2"/>
    <property type="match status" value="1"/>
</dbReference>
<dbReference type="GO" id="GO:0031297">
    <property type="term" value="P:replication fork processing"/>
    <property type="evidence" value="ECO:0007669"/>
    <property type="project" value="TreeGrafter"/>
</dbReference>
<evidence type="ECO:0000259" key="9">
    <source>
        <dbReference type="PROSITE" id="PS51192"/>
    </source>
</evidence>
<dbReference type="Gene3D" id="3.40.50.10810">
    <property type="entry name" value="Tandem AAA-ATPase domain"/>
    <property type="match status" value="1"/>
</dbReference>
<comment type="caution">
    <text evidence="11">The sequence shown here is derived from an EMBL/GenBank/DDBJ whole genome shotgun (WGS) entry which is preliminary data.</text>
</comment>
<dbReference type="AlphaFoldDB" id="A0A6N8SAV9"/>
<gene>
    <name evidence="11" type="ORF">GR138_02805</name>
</gene>
<accession>A0A6N8SAV9</accession>
<name>A0A6N8SAV9_9HYPH</name>
<dbReference type="PANTHER" id="PTHR45766">
    <property type="entry name" value="DNA ANNEALING HELICASE AND ENDONUCLEASE ZRANB3 FAMILY MEMBER"/>
    <property type="match status" value="1"/>
</dbReference>
<feature type="domain" description="Helicase ATP-binding" evidence="9">
    <location>
        <begin position="252"/>
        <end position="422"/>
    </location>
</feature>
<evidence type="ECO:0000313" key="12">
    <source>
        <dbReference type="Proteomes" id="UP000435802"/>
    </source>
</evidence>
<dbReference type="Gene3D" id="3.30.870.10">
    <property type="entry name" value="Endonuclease Chain A"/>
    <property type="match status" value="1"/>
</dbReference>
<dbReference type="InterPro" id="IPR025202">
    <property type="entry name" value="PLD-like_dom"/>
</dbReference>
<feature type="coiled-coil region" evidence="7">
    <location>
        <begin position="591"/>
        <end position="632"/>
    </location>
</feature>
<dbReference type="InterPro" id="IPR014001">
    <property type="entry name" value="Helicase_ATP-bd"/>
</dbReference>
<dbReference type="PANTHER" id="PTHR45766:SF6">
    <property type="entry name" value="SWI_SNF-RELATED MATRIX-ASSOCIATED ACTIN-DEPENDENT REGULATOR OF CHROMATIN SUBFAMILY A-LIKE PROTEIN 1"/>
    <property type="match status" value="1"/>
</dbReference>
<dbReference type="GO" id="GO:0006793">
    <property type="term" value="P:phosphorus metabolic process"/>
    <property type="evidence" value="ECO:0007669"/>
    <property type="project" value="UniProtKB-ARBA"/>
</dbReference>
<dbReference type="Pfam" id="PF00271">
    <property type="entry name" value="Helicase_C"/>
    <property type="match status" value="1"/>
</dbReference>
<keyword evidence="11" id="KW-0547">Nucleotide-binding</keyword>
<evidence type="ECO:0000256" key="4">
    <source>
        <dbReference type="ARBA" id="ARBA00022525"/>
    </source>
</evidence>
<evidence type="ECO:0000259" key="10">
    <source>
        <dbReference type="PROSITE" id="PS51194"/>
    </source>
</evidence>
<keyword evidence="4" id="KW-0964">Secreted</keyword>
<protein>
    <recommendedName>
        <fullName evidence="3">Phospholipase D</fullName>
    </recommendedName>
    <alternativeName>
        <fullName evidence="6">Choline phosphatase</fullName>
    </alternativeName>
</protein>
<keyword evidence="12" id="KW-1185">Reference proteome</keyword>
<evidence type="ECO:0000256" key="2">
    <source>
        <dbReference type="ARBA" id="ARBA00004613"/>
    </source>
</evidence>
<evidence type="ECO:0000256" key="1">
    <source>
        <dbReference type="ARBA" id="ARBA00003145"/>
    </source>
</evidence>
<dbReference type="InterPro" id="IPR038718">
    <property type="entry name" value="SNF2-like_sf"/>
</dbReference>
<dbReference type="InterPro" id="IPR000330">
    <property type="entry name" value="SNF2_N"/>
</dbReference>
<dbReference type="SUPFAM" id="SSF56024">
    <property type="entry name" value="Phospholipase D/nuclease"/>
    <property type="match status" value="1"/>
</dbReference>
<evidence type="ECO:0000259" key="8">
    <source>
        <dbReference type="PROSITE" id="PS50035"/>
    </source>
</evidence>
<dbReference type="EMBL" id="WUMK01000001">
    <property type="protein sequence ID" value="MXN44102.1"/>
    <property type="molecule type" value="Genomic_DNA"/>
</dbReference>
<dbReference type="RefSeq" id="WP_160857078.1">
    <property type="nucleotide sequence ID" value="NZ_WUMK01000001.1"/>
</dbReference>
<dbReference type="GO" id="GO:0006281">
    <property type="term" value="P:DNA repair"/>
    <property type="evidence" value="ECO:0007669"/>
    <property type="project" value="TreeGrafter"/>
</dbReference>
<dbReference type="GO" id="GO:0016787">
    <property type="term" value="F:hydrolase activity"/>
    <property type="evidence" value="ECO:0007669"/>
    <property type="project" value="UniProtKB-KW"/>
</dbReference>
<dbReference type="SMART" id="SM00487">
    <property type="entry name" value="DEXDc"/>
    <property type="match status" value="1"/>
</dbReference>
<dbReference type="GO" id="GO:0004386">
    <property type="term" value="F:helicase activity"/>
    <property type="evidence" value="ECO:0007669"/>
    <property type="project" value="UniProtKB-KW"/>
</dbReference>
<dbReference type="Proteomes" id="UP000435802">
    <property type="component" value="Unassembled WGS sequence"/>
</dbReference>
<comment type="subcellular location">
    <subcellularLocation>
        <location evidence="2">Secreted</location>
    </subcellularLocation>
</comment>
<evidence type="ECO:0000256" key="5">
    <source>
        <dbReference type="ARBA" id="ARBA00022801"/>
    </source>
</evidence>
<evidence type="ECO:0000256" key="7">
    <source>
        <dbReference type="SAM" id="Coils"/>
    </source>
</evidence>
<dbReference type="GO" id="GO:0005524">
    <property type="term" value="F:ATP binding"/>
    <property type="evidence" value="ECO:0007669"/>
    <property type="project" value="InterPro"/>
</dbReference>
<feature type="domain" description="Helicase C-terminal" evidence="10">
    <location>
        <begin position="699"/>
        <end position="873"/>
    </location>
</feature>
<dbReference type="PROSITE" id="PS50035">
    <property type="entry name" value="PLD"/>
    <property type="match status" value="1"/>
</dbReference>
<dbReference type="SMART" id="SM00490">
    <property type="entry name" value="HELICc"/>
    <property type="match status" value="1"/>
</dbReference>
<dbReference type="InterPro" id="IPR001650">
    <property type="entry name" value="Helicase_C-like"/>
</dbReference>
<dbReference type="PROSITE" id="PS51192">
    <property type="entry name" value="HELICASE_ATP_BIND_1"/>
    <property type="match status" value="1"/>
</dbReference>
<dbReference type="Pfam" id="PF00176">
    <property type="entry name" value="SNF2-rel_dom"/>
    <property type="match status" value="1"/>
</dbReference>
<keyword evidence="11" id="KW-0347">Helicase</keyword>
<dbReference type="InterPro" id="IPR049730">
    <property type="entry name" value="SNF2/RAD54-like_C"/>
</dbReference>
<dbReference type="SUPFAM" id="SSF52540">
    <property type="entry name" value="P-loop containing nucleoside triphosphate hydrolases"/>
    <property type="match status" value="1"/>
</dbReference>
<comment type="function">
    <text evidence="1">Could be a virulence factor.</text>
</comment>
<organism evidence="11 12">
    <name type="scientific">Shinella kummerowiae</name>
    <dbReference type="NCBI Taxonomy" id="417745"/>
    <lineage>
        <taxon>Bacteria</taxon>
        <taxon>Pseudomonadati</taxon>
        <taxon>Pseudomonadota</taxon>
        <taxon>Alphaproteobacteria</taxon>
        <taxon>Hyphomicrobiales</taxon>
        <taxon>Rhizobiaceae</taxon>
        <taxon>Shinella</taxon>
    </lineage>
</organism>
<evidence type="ECO:0000256" key="3">
    <source>
        <dbReference type="ARBA" id="ARBA00018392"/>
    </source>
</evidence>
<dbReference type="InterPro" id="IPR001736">
    <property type="entry name" value="PLipase_D/transphosphatidylase"/>
</dbReference>
<proteinExistence type="predicted"/>
<keyword evidence="7" id="KW-0175">Coiled coil</keyword>
<keyword evidence="11" id="KW-0067">ATP-binding</keyword>
<dbReference type="GO" id="GO:0005576">
    <property type="term" value="C:extracellular region"/>
    <property type="evidence" value="ECO:0007669"/>
    <property type="project" value="UniProtKB-SubCell"/>
</dbReference>
<evidence type="ECO:0000313" key="11">
    <source>
        <dbReference type="EMBL" id="MXN44102.1"/>
    </source>
</evidence>
<dbReference type="InterPro" id="IPR027417">
    <property type="entry name" value="P-loop_NTPase"/>
</dbReference>
<evidence type="ECO:0000256" key="6">
    <source>
        <dbReference type="ARBA" id="ARBA00029594"/>
    </source>
</evidence>
<keyword evidence="5" id="KW-0378">Hydrolase</keyword>
<dbReference type="CDD" id="cd18793">
    <property type="entry name" value="SF2_C_SNF"/>
    <property type="match status" value="1"/>
</dbReference>
<sequence length="1095" mass="125043">MTVSGLRDNYIRSTASEFLQHRLRKGSSLRAVSAYFSMYAYYSLREKLADLHEMRFLFGEPHLSAESLGGEGAAFAITTANEKHTLQLGLKNRFVARECANWLESIAEIRSVRERLVHGKLYHIDDGSRDHAMLGSSNFTLSGLGIFGKSNIELNLVVDSDRDRDDLRAWFDELWSDQQLTYDVKQQVISALKAIFQNHSPEEIYFKTLSEIFNYLDADDTVAGLLDDAAVTTSQIWTTLFDFQKDGAKAAVQKLDRYGGCIVADSVGLGKTFTALAVIKYYESKNKSVLVLCPKKLRDNWTVYRSENNSEINPFLRDKFGYTVLSHTDLSRESGHVGNIDLSRINWGNYDLVVIDESHNFRNNSKGKRDEDGKLIRKSRYERLMTDIIQSGAKTRVLLLSATPVNNDLKDLRSQLYFITENRDGAFSETLGIGNLKDLLASSQKVFADWASRSKERDVARLMERLPSGLFKLLDGLSIARSRKHIQRYYSASLEQIGQFPKRAKPISVFPQIDTKDQFLSYDRLNEQISKYQLAVFNPARFLKQEFAHHYDDGIVRNFTQADRETFLIGMMKVNFLKRLESSIHSFMITMDRTIERIEALERRLLDYKRAHRNAEVDVAEFQETLDLFEDDDPDPSEVGGAKRFSLDHLKVDDWLKMLKEDRVKLNDIRLHAKDVGPDRDAKLLKLKELISEKMRNPSVNHDGNAIRKVIVFTAFADTATYLYTQIEKWAQEEFGTNSGLVTGSASGCKATFGRARFDEILVNFSPKSKKREGMRGMPKDGEIDILIATDCISEGQNLQDCDLLINYDIHWNPVRIIQRFGRIDRIGSRNKEVQLVNFWPTDDLNKYINLKSRVEARMALVDLSATSDDNILGVAGLEELISEDMRYRDKQLLRLKDEVVDLEDFTESVALSNFTLEDFRRELSNFHKQRREPALPNGVFGMVPPHPGYAAVTPGVIYCLRDLRDQQDRSSVNPLQPFYLVYVRDNGEVAYSFAQAKQVLDVYRALCLGQKDAYHDLYAMFDRQTEGGQNMTVYEALLGKAIDSITSQFSSRNIGNMLSERGGRLVLEPNAGKADTEFELITWLVIKEGEAYRK</sequence>
<dbReference type="PROSITE" id="PS51194">
    <property type="entry name" value="HELICASE_CTER"/>
    <property type="match status" value="1"/>
</dbReference>
<dbReference type="Gene3D" id="3.40.50.300">
    <property type="entry name" value="P-loop containing nucleotide triphosphate hydrolases"/>
    <property type="match status" value="1"/>
</dbReference>
<reference evidence="11 12" key="1">
    <citation type="submission" date="2019-12" db="EMBL/GenBank/DDBJ databases">
        <title>Shinella kummerowiae sp. nov., a symbiotic bacterium isolated from root nodules of the herbal legume Kummerowia stipulacea.</title>
        <authorList>
            <person name="Gao J."/>
        </authorList>
    </citation>
    <scope>NUCLEOTIDE SEQUENCE [LARGE SCALE GENOMIC DNA]</scope>
    <source>
        <strain evidence="11 12">CCBAU 25048</strain>
    </source>
</reference>